<dbReference type="EMBL" id="JAUCMV010000021">
    <property type="protein sequence ID" value="KAK0390241.1"/>
    <property type="molecule type" value="Genomic_DNA"/>
</dbReference>
<evidence type="ECO:0000313" key="2">
    <source>
        <dbReference type="Proteomes" id="UP001175271"/>
    </source>
</evidence>
<gene>
    <name evidence="1" type="ORF">QR680_019390</name>
</gene>
<sequence length="367" mass="39943">MAFTAAELNSIANSSLDFYFNKGEAFKLSIQKKPVLNWLESGKKTFPGGKGNISLGVIGQYGAGGVNDGVKGFTHNDKVTFYTPANNQRLNFPWREHHIGISLTHTELKIDGISVMSSNGESLRNHSRREMTVLIGLLESKLFDMGERYATTMNNLLWGDGSGDAKALAGIQFLISEDPSVGTIGGLSRATYAYMRNRARTAAFGAKVTATPSLSAHGGDAVTSNTADGGALLTVLDQEYRQLIRFGGKPTKFFAGSDFIGAMEKEMRANGLYSQTGFASGGDVSMGALNYKGTVIEYDPTLDTLGFAKRAYWLDGRAITLQAMENEWRRSHTPERAPDEFVMYRSMTCTGQLVGQQFDSSLVIDIK</sequence>
<evidence type="ECO:0000313" key="1">
    <source>
        <dbReference type="EMBL" id="KAK0390241.1"/>
    </source>
</evidence>
<dbReference type="Proteomes" id="UP001175271">
    <property type="component" value="Unassembled WGS sequence"/>
</dbReference>
<accession>A0AA39LA56</accession>
<dbReference type="NCBIfam" id="NF033394">
    <property type="entry name" value="capsid_maj_Podo"/>
    <property type="match status" value="1"/>
</dbReference>
<comment type="caution">
    <text evidence="1">The sequence shown here is derived from an EMBL/GenBank/DDBJ whole genome shotgun (WGS) entry which is preliminary data.</text>
</comment>
<protein>
    <recommendedName>
        <fullName evidence="3">Phage major capsid protein</fullName>
    </recommendedName>
</protein>
<evidence type="ECO:0008006" key="3">
    <source>
        <dbReference type="Google" id="ProtNLM"/>
    </source>
</evidence>
<keyword evidence="2" id="KW-1185">Reference proteome</keyword>
<reference evidence="1" key="1">
    <citation type="submission" date="2023-06" db="EMBL/GenBank/DDBJ databases">
        <title>Genomic analysis of the entomopathogenic nematode Steinernema hermaphroditum.</title>
        <authorList>
            <person name="Schwarz E.M."/>
            <person name="Heppert J.K."/>
            <person name="Baniya A."/>
            <person name="Schwartz H.T."/>
            <person name="Tan C.-H."/>
            <person name="Antoshechkin I."/>
            <person name="Sternberg P.W."/>
            <person name="Goodrich-Blair H."/>
            <person name="Dillman A.R."/>
        </authorList>
    </citation>
    <scope>NUCLEOTIDE SEQUENCE</scope>
    <source>
        <strain evidence="1">PS9179</strain>
        <tissue evidence="1">Whole animal</tissue>
    </source>
</reference>
<name>A0AA39LA56_9BILA</name>
<dbReference type="AlphaFoldDB" id="A0AA39LA56"/>
<dbReference type="InterPro" id="IPR049718">
    <property type="entry name" value="AKO59007-like"/>
</dbReference>
<proteinExistence type="predicted"/>
<organism evidence="1 2">
    <name type="scientific">Steinernema hermaphroditum</name>
    <dbReference type="NCBI Taxonomy" id="289476"/>
    <lineage>
        <taxon>Eukaryota</taxon>
        <taxon>Metazoa</taxon>
        <taxon>Ecdysozoa</taxon>
        <taxon>Nematoda</taxon>
        <taxon>Chromadorea</taxon>
        <taxon>Rhabditida</taxon>
        <taxon>Tylenchina</taxon>
        <taxon>Panagrolaimomorpha</taxon>
        <taxon>Strongyloidoidea</taxon>
        <taxon>Steinernematidae</taxon>
        <taxon>Steinernema</taxon>
    </lineage>
</organism>